<dbReference type="EMBL" id="FRBL01000005">
    <property type="protein sequence ID" value="SHL81277.1"/>
    <property type="molecule type" value="Genomic_DNA"/>
</dbReference>
<keyword evidence="1" id="KW-0812">Transmembrane</keyword>
<keyword evidence="1" id="KW-1133">Transmembrane helix</keyword>
<sequence>MKLLKHLIYCGFLLSLAFFLTAMYSVSFLDGTIYDYFGHALVAVGVCYILISLWHWYKKMPYMFITFHTGLALLLSGLYISVYYYGYSTMLAENPDYIWPKPHLFIFR</sequence>
<keyword evidence="1" id="KW-0472">Membrane</keyword>
<reference evidence="2 3" key="1">
    <citation type="submission" date="2016-11" db="EMBL/GenBank/DDBJ databases">
        <authorList>
            <person name="Jaros S."/>
            <person name="Januszkiewicz K."/>
            <person name="Wedrychowicz H."/>
        </authorList>
    </citation>
    <scope>NUCLEOTIDE SEQUENCE [LARGE SCALE GENOMIC DNA]</scope>
    <source>
        <strain evidence="2 3">DSM 27406</strain>
    </source>
</reference>
<evidence type="ECO:0000256" key="1">
    <source>
        <dbReference type="SAM" id="Phobius"/>
    </source>
</evidence>
<name>A0A1M7DPE9_9BACT</name>
<dbReference type="RefSeq" id="WP_073081612.1">
    <property type="nucleotide sequence ID" value="NZ_FRBL01000005.1"/>
</dbReference>
<keyword evidence="3" id="KW-1185">Reference proteome</keyword>
<organism evidence="2 3">
    <name type="scientific">Chitinophaga jiangningensis</name>
    <dbReference type="NCBI Taxonomy" id="1419482"/>
    <lineage>
        <taxon>Bacteria</taxon>
        <taxon>Pseudomonadati</taxon>
        <taxon>Bacteroidota</taxon>
        <taxon>Chitinophagia</taxon>
        <taxon>Chitinophagales</taxon>
        <taxon>Chitinophagaceae</taxon>
        <taxon>Chitinophaga</taxon>
    </lineage>
</organism>
<dbReference type="Proteomes" id="UP000184420">
    <property type="component" value="Unassembled WGS sequence"/>
</dbReference>
<accession>A0A1M7DPE9</accession>
<proteinExistence type="predicted"/>
<dbReference type="AlphaFoldDB" id="A0A1M7DPE9"/>
<feature type="transmembrane region" description="Helical" evidence="1">
    <location>
        <begin position="36"/>
        <end position="57"/>
    </location>
</feature>
<feature type="transmembrane region" description="Helical" evidence="1">
    <location>
        <begin position="64"/>
        <end position="85"/>
    </location>
</feature>
<protein>
    <submittedName>
        <fullName evidence="2">Uncharacterized protein</fullName>
    </submittedName>
</protein>
<dbReference type="STRING" id="1419482.SAMN05444266_10575"/>
<gene>
    <name evidence="2" type="ORF">SAMN05444266_10575</name>
</gene>
<feature type="transmembrane region" description="Helical" evidence="1">
    <location>
        <begin position="7"/>
        <end position="24"/>
    </location>
</feature>
<evidence type="ECO:0000313" key="3">
    <source>
        <dbReference type="Proteomes" id="UP000184420"/>
    </source>
</evidence>
<evidence type="ECO:0000313" key="2">
    <source>
        <dbReference type="EMBL" id="SHL81277.1"/>
    </source>
</evidence>